<reference evidence="2 3" key="1">
    <citation type="submission" date="2020-09" db="EMBL/GenBank/DDBJ databases">
        <title>Genome sequences of Mycetohabitans spp.</title>
        <authorList>
            <person name="Carter M.E."/>
            <person name="Carpenter S.C.D."/>
            <person name="Bogdanove A.J."/>
        </authorList>
    </citation>
    <scope>NUCLEOTIDE SEQUENCE [LARGE SCALE GENOMIC DNA]</scope>
    <source>
        <strain evidence="2 3">B12</strain>
    </source>
</reference>
<proteinExistence type="predicted"/>
<gene>
    <name evidence="2" type="ORF">IHE29_07835</name>
</gene>
<dbReference type="RefSeq" id="WP_338911609.1">
    <property type="nucleotide sequence ID" value="NZ_CP062176.1"/>
</dbReference>
<dbReference type="InterPro" id="IPR045361">
    <property type="entry name" value="CIS_tube_prot_N"/>
</dbReference>
<dbReference type="EMBL" id="CP062176">
    <property type="protein sequence ID" value="WXK39194.1"/>
    <property type="molecule type" value="Genomic_DNA"/>
</dbReference>
<accession>A0ABZ2Q3I6</accession>
<keyword evidence="3" id="KW-1185">Reference proteome</keyword>
<dbReference type="Proteomes" id="UP001493153">
    <property type="component" value="Chromosome"/>
</dbReference>
<protein>
    <recommendedName>
        <fullName evidence="1">Contractile injection system tube protein N-terminal domain-containing protein</fullName>
    </recommendedName>
</protein>
<sequence>MRADHSLAKLRVEAYADRDAVTATHTLTTLYNPSSIHLSYEADYVPQASLTTTWPSDAYRQVQPGSLSLELMFNRWDQSDDVATAIQSLHRMCFGIEPDSQTGEPMFLRVVWGQMRWHGDGYFAGRARSLRVAYTQFDRSGQVLQANARLTLMADGGLKRQQAGKVRQALAHRVPGGDTLPLVAAQSGRTAAARDYLSLAYQNNLDSISVLTPHAALALGRDED</sequence>
<feature type="domain" description="Contractile injection system tube protein N-terminal" evidence="1">
    <location>
        <begin position="7"/>
        <end position="156"/>
    </location>
</feature>
<name>A0ABZ2Q3I6_9BURK</name>
<organism evidence="2 3">
    <name type="scientific">Mycetohabitans rhizoxinica</name>
    <dbReference type="NCBI Taxonomy" id="412963"/>
    <lineage>
        <taxon>Bacteria</taxon>
        <taxon>Pseudomonadati</taxon>
        <taxon>Pseudomonadota</taxon>
        <taxon>Betaproteobacteria</taxon>
        <taxon>Burkholderiales</taxon>
        <taxon>Burkholderiaceae</taxon>
        <taxon>Mycetohabitans</taxon>
    </lineage>
</organism>
<evidence type="ECO:0000259" key="1">
    <source>
        <dbReference type="Pfam" id="PF19266"/>
    </source>
</evidence>
<evidence type="ECO:0000313" key="2">
    <source>
        <dbReference type="EMBL" id="WXK39194.1"/>
    </source>
</evidence>
<dbReference type="Pfam" id="PF19266">
    <property type="entry name" value="CIS_tube"/>
    <property type="match status" value="1"/>
</dbReference>
<evidence type="ECO:0000313" key="3">
    <source>
        <dbReference type="Proteomes" id="UP001493153"/>
    </source>
</evidence>